<dbReference type="GO" id="GO:0003682">
    <property type="term" value="F:chromatin binding"/>
    <property type="evidence" value="ECO:0007669"/>
    <property type="project" value="TreeGrafter"/>
</dbReference>
<evidence type="ECO:0000313" key="9">
    <source>
        <dbReference type="EMBL" id="KAI1701049.1"/>
    </source>
</evidence>
<evidence type="ECO:0000256" key="7">
    <source>
        <dbReference type="ARBA" id="ARBA00047303"/>
    </source>
</evidence>
<evidence type="ECO:0000256" key="2">
    <source>
        <dbReference type="ARBA" id="ARBA00012417"/>
    </source>
</evidence>
<accession>A0AAD4MQJ3</accession>
<keyword evidence="3" id="KW-0239">DNA-directed DNA polymerase</keyword>
<gene>
    <name evidence="9" type="ORF">DdX_16353</name>
</gene>
<dbReference type="EC" id="2.7.7.102" evidence="6"/>
<dbReference type="PANTHER" id="PTHR31399">
    <property type="entry name" value="DNA-DIRECTED PRIMASE / POLYMERASE PROTEIN"/>
    <property type="match status" value="1"/>
</dbReference>
<feature type="compositionally biased region" description="Basic and acidic residues" evidence="8">
    <location>
        <begin position="342"/>
        <end position="369"/>
    </location>
</feature>
<sequence>MNYLYHNQTAHMMSSRNYAASGSLERQLKANGFSVFNHQSEVFDVLDLKEYPNRRIFSFEISRHVPGIRKFVYAELRDFAEWYLAPSTSPRNFHEIILAETPCRLFLDLEYLKLLNPNINLQETREECLDVCARMLTSLIGEPVDKSNFLILESSTVEKYSAHVIIHLPGGRLFPSMKHLNAVIKNLDQQLYAENAVIVNTGLKTRPTRHLCDTIIYTPNRNLRMFLSSKIGYHTPFSVADYCTFYEDQMPSQEEVFFDSLIIPEDFHLCDIVDIQLVEGAKSTKGRRRQILVKPEIKNEIKSEIGLQSTSGIKTEDDIWQNVKRESQDMKKRPKIIKIWPERTPENSESADLKSDTDEMKEILPEVKRSKISQHHTPNAARPPESSVDEDFKNRLRRRPFKALLR</sequence>
<comment type="catalytic activity">
    <reaction evidence="7">
        <text>DNA(n) + a 2'-deoxyribonucleoside 5'-triphosphate = DNA(n+1) + diphosphate</text>
        <dbReference type="Rhea" id="RHEA:22508"/>
        <dbReference type="Rhea" id="RHEA-COMP:17339"/>
        <dbReference type="Rhea" id="RHEA-COMP:17340"/>
        <dbReference type="ChEBI" id="CHEBI:33019"/>
        <dbReference type="ChEBI" id="CHEBI:61560"/>
        <dbReference type="ChEBI" id="CHEBI:173112"/>
        <dbReference type="EC" id="2.7.7.7"/>
    </reaction>
    <physiologicalReaction direction="left-to-right" evidence="7">
        <dbReference type="Rhea" id="RHEA:22509"/>
    </physiologicalReaction>
</comment>
<evidence type="ECO:0000256" key="1">
    <source>
        <dbReference type="ARBA" id="ARBA00009762"/>
    </source>
</evidence>
<comment type="caution">
    <text evidence="9">The sequence shown here is derived from an EMBL/GenBank/DDBJ whole genome shotgun (WGS) entry which is preliminary data.</text>
</comment>
<keyword evidence="10" id="KW-1185">Reference proteome</keyword>
<dbReference type="GO" id="GO:0003887">
    <property type="term" value="F:DNA-directed DNA polymerase activity"/>
    <property type="evidence" value="ECO:0007669"/>
    <property type="project" value="UniProtKB-KW"/>
</dbReference>
<feature type="region of interest" description="Disordered" evidence="8">
    <location>
        <begin position="342"/>
        <end position="394"/>
    </location>
</feature>
<dbReference type="EMBL" id="JAKKPZ010000128">
    <property type="protein sequence ID" value="KAI1701049.1"/>
    <property type="molecule type" value="Genomic_DNA"/>
</dbReference>
<evidence type="ECO:0000256" key="5">
    <source>
        <dbReference type="ARBA" id="ARBA00044677"/>
    </source>
</evidence>
<evidence type="ECO:0000256" key="4">
    <source>
        <dbReference type="ARBA" id="ARBA00026139"/>
    </source>
</evidence>
<comment type="catalytic activity">
    <reaction evidence="5">
        <text>ssDNA + n NTP = ssDNA/pppN(pN)n-1 hybrid + (n-1) diphosphate.</text>
        <dbReference type="EC" id="2.7.7.102"/>
    </reaction>
</comment>
<evidence type="ECO:0000256" key="3">
    <source>
        <dbReference type="ARBA" id="ARBA00022932"/>
    </source>
</evidence>
<keyword evidence="3" id="KW-0548">Nucleotidyltransferase</keyword>
<protein>
    <recommendedName>
        <fullName evidence="4">DNA-directed primase/polymerase protein</fullName>
        <ecNumber evidence="6">2.7.7.102</ecNumber>
        <ecNumber evidence="2">2.7.7.7</ecNumber>
    </recommendedName>
</protein>
<name>A0AAD4MQJ3_9BILA</name>
<evidence type="ECO:0000313" key="10">
    <source>
        <dbReference type="Proteomes" id="UP001201812"/>
    </source>
</evidence>
<dbReference type="GO" id="GO:0005759">
    <property type="term" value="C:mitochondrial matrix"/>
    <property type="evidence" value="ECO:0007669"/>
    <property type="project" value="TreeGrafter"/>
</dbReference>
<reference evidence="9" key="1">
    <citation type="submission" date="2022-01" db="EMBL/GenBank/DDBJ databases">
        <title>Genome Sequence Resource for Two Populations of Ditylenchus destructor, the Migratory Endoparasitic Phytonematode.</title>
        <authorList>
            <person name="Zhang H."/>
            <person name="Lin R."/>
            <person name="Xie B."/>
        </authorList>
    </citation>
    <scope>NUCLEOTIDE SEQUENCE</scope>
    <source>
        <strain evidence="9">BazhouSP</strain>
    </source>
</reference>
<dbReference type="GO" id="GO:0006264">
    <property type="term" value="P:mitochondrial DNA replication"/>
    <property type="evidence" value="ECO:0007669"/>
    <property type="project" value="TreeGrafter"/>
</dbReference>
<dbReference type="PANTHER" id="PTHR31399:SF0">
    <property type="entry name" value="DNA-DIRECTED PRIMASE_POLYMERASE PROTEIN"/>
    <property type="match status" value="1"/>
</dbReference>
<dbReference type="GO" id="GO:0009411">
    <property type="term" value="P:response to UV"/>
    <property type="evidence" value="ECO:0007669"/>
    <property type="project" value="TreeGrafter"/>
</dbReference>
<dbReference type="Proteomes" id="UP001201812">
    <property type="component" value="Unassembled WGS sequence"/>
</dbReference>
<dbReference type="AlphaFoldDB" id="A0AAD4MQJ3"/>
<keyword evidence="3" id="KW-0808">Transferase</keyword>
<comment type="similarity">
    <text evidence="1">Belongs to the eukaryotic-type primase small subunit family.</text>
</comment>
<dbReference type="GO" id="GO:0031297">
    <property type="term" value="P:replication fork processing"/>
    <property type="evidence" value="ECO:0007669"/>
    <property type="project" value="TreeGrafter"/>
</dbReference>
<dbReference type="EC" id="2.7.7.7" evidence="2"/>
<dbReference type="InterPro" id="IPR044917">
    <property type="entry name" value="PRIMPOL"/>
</dbReference>
<dbReference type="GO" id="GO:0042276">
    <property type="term" value="P:error-prone translesion synthesis"/>
    <property type="evidence" value="ECO:0007669"/>
    <property type="project" value="InterPro"/>
</dbReference>
<organism evidence="9 10">
    <name type="scientific">Ditylenchus destructor</name>
    <dbReference type="NCBI Taxonomy" id="166010"/>
    <lineage>
        <taxon>Eukaryota</taxon>
        <taxon>Metazoa</taxon>
        <taxon>Ecdysozoa</taxon>
        <taxon>Nematoda</taxon>
        <taxon>Chromadorea</taxon>
        <taxon>Rhabditida</taxon>
        <taxon>Tylenchina</taxon>
        <taxon>Tylenchomorpha</taxon>
        <taxon>Sphaerularioidea</taxon>
        <taxon>Anguinidae</taxon>
        <taxon>Anguininae</taxon>
        <taxon>Ditylenchus</taxon>
    </lineage>
</organism>
<proteinExistence type="inferred from homology"/>
<evidence type="ECO:0000256" key="6">
    <source>
        <dbReference type="ARBA" id="ARBA00044768"/>
    </source>
</evidence>
<dbReference type="GO" id="GO:0005634">
    <property type="term" value="C:nucleus"/>
    <property type="evidence" value="ECO:0007669"/>
    <property type="project" value="TreeGrafter"/>
</dbReference>
<evidence type="ECO:0000256" key="8">
    <source>
        <dbReference type="SAM" id="MobiDB-lite"/>
    </source>
</evidence>